<evidence type="ECO:0000256" key="1">
    <source>
        <dbReference type="PROSITE-ProRule" id="PRU00169"/>
    </source>
</evidence>
<organism evidence="4 5">
    <name type="scientific">Dokdonia ponticola</name>
    <dbReference type="NCBI Taxonomy" id="2041041"/>
    <lineage>
        <taxon>Bacteria</taxon>
        <taxon>Pseudomonadati</taxon>
        <taxon>Bacteroidota</taxon>
        <taxon>Flavobacteriia</taxon>
        <taxon>Flavobacteriales</taxon>
        <taxon>Flavobacteriaceae</taxon>
        <taxon>Dokdonia</taxon>
    </lineage>
</organism>
<dbReference type="PANTHER" id="PTHR37299">
    <property type="entry name" value="TRANSCRIPTIONAL REGULATOR-RELATED"/>
    <property type="match status" value="1"/>
</dbReference>
<dbReference type="PROSITE" id="PS50930">
    <property type="entry name" value="HTH_LYTTR"/>
    <property type="match status" value="1"/>
</dbReference>
<dbReference type="Gene3D" id="3.40.50.2300">
    <property type="match status" value="1"/>
</dbReference>
<dbReference type="SMART" id="SM00850">
    <property type="entry name" value="LytTR"/>
    <property type="match status" value="1"/>
</dbReference>
<evidence type="ECO:0000259" key="2">
    <source>
        <dbReference type="PROSITE" id="PS50110"/>
    </source>
</evidence>
<dbReference type="SUPFAM" id="SSF52172">
    <property type="entry name" value="CheY-like"/>
    <property type="match status" value="1"/>
</dbReference>
<dbReference type="PROSITE" id="PS50110">
    <property type="entry name" value="RESPONSE_REGULATORY"/>
    <property type="match status" value="1"/>
</dbReference>
<comment type="caution">
    <text evidence="4">The sequence shown here is derived from an EMBL/GenBank/DDBJ whole genome shotgun (WGS) entry which is preliminary data.</text>
</comment>
<dbReference type="Proteomes" id="UP001596043">
    <property type="component" value="Unassembled WGS sequence"/>
</dbReference>
<dbReference type="InterPro" id="IPR046947">
    <property type="entry name" value="LytR-like"/>
</dbReference>
<dbReference type="PANTHER" id="PTHR37299:SF1">
    <property type="entry name" value="STAGE 0 SPORULATION PROTEIN A HOMOLOG"/>
    <property type="match status" value="1"/>
</dbReference>
<dbReference type="RefSeq" id="WP_379979127.1">
    <property type="nucleotide sequence ID" value="NZ_JBHSFV010000007.1"/>
</dbReference>
<feature type="domain" description="Response regulatory" evidence="2">
    <location>
        <begin position="4"/>
        <end position="123"/>
    </location>
</feature>
<feature type="domain" description="HTH LytTR-type" evidence="3">
    <location>
        <begin position="137"/>
        <end position="238"/>
    </location>
</feature>
<dbReference type="EMBL" id="JBHSFV010000007">
    <property type="protein sequence ID" value="MFC4634656.1"/>
    <property type="molecule type" value="Genomic_DNA"/>
</dbReference>
<protein>
    <submittedName>
        <fullName evidence="4">LytR/AlgR family response regulator transcription factor</fullName>
    </submittedName>
</protein>
<accession>A0ABV9HYS2</accession>
<comment type="caution">
    <text evidence="1">Lacks conserved residue(s) required for the propagation of feature annotation.</text>
</comment>
<evidence type="ECO:0000313" key="5">
    <source>
        <dbReference type="Proteomes" id="UP001596043"/>
    </source>
</evidence>
<dbReference type="Pfam" id="PF04397">
    <property type="entry name" value="LytTR"/>
    <property type="match status" value="1"/>
</dbReference>
<gene>
    <name evidence="4" type="ORF">ACFO3O_12100</name>
</gene>
<evidence type="ECO:0000313" key="4">
    <source>
        <dbReference type="EMBL" id="MFC4634656.1"/>
    </source>
</evidence>
<sequence length="248" mass="28718">MEHSYVIIDSNPDTVYAIQLAMENFNNFICIGISPSEQEGLDIILERNPSLVFLNIELEHNRSGMTGYYLLDALQKYLDVLPQFIALATTAQYAIEGIRHSILDYIMTPVDKNVLRRTLFRFRKLPFNKPADINDTLCLKSYGDYKFVNTNEVLFLKADNNTTDFVRVNGTTVSAFKTLKFFQDSLPEHFIRIHNSYIVNSHYISRIHFGKSQCTMEHSDIAVPFSKSYRDNVEMIRDNFYKRSLVIA</sequence>
<dbReference type="Gene3D" id="2.40.50.1020">
    <property type="entry name" value="LytTr DNA-binding domain"/>
    <property type="match status" value="1"/>
</dbReference>
<dbReference type="InterPro" id="IPR011006">
    <property type="entry name" value="CheY-like_superfamily"/>
</dbReference>
<name>A0ABV9HYS2_9FLAO</name>
<evidence type="ECO:0000259" key="3">
    <source>
        <dbReference type="PROSITE" id="PS50930"/>
    </source>
</evidence>
<reference evidence="5" key="1">
    <citation type="journal article" date="2019" name="Int. J. Syst. Evol. Microbiol.">
        <title>The Global Catalogue of Microorganisms (GCM) 10K type strain sequencing project: providing services to taxonomists for standard genome sequencing and annotation.</title>
        <authorList>
            <consortium name="The Broad Institute Genomics Platform"/>
            <consortium name="The Broad Institute Genome Sequencing Center for Infectious Disease"/>
            <person name="Wu L."/>
            <person name="Ma J."/>
        </authorList>
    </citation>
    <scope>NUCLEOTIDE SEQUENCE [LARGE SCALE GENOMIC DNA]</scope>
    <source>
        <strain evidence="5">YJ-61-S</strain>
    </source>
</reference>
<proteinExistence type="predicted"/>
<dbReference type="InterPro" id="IPR007492">
    <property type="entry name" value="LytTR_DNA-bd_dom"/>
</dbReference>
<keyword evidence="5" id="KW-1185">Reference proteome</keyword>
<dbReference type="InterPro" id="IPR001789">
    <property type="entry name" value="Sig_transdc_resp-reg_receiver"/>
</dbReference>